<feature type="transmembrane region" description="Helical" evidence="2">
    <location>
        <begin position="86"/>
        <end position="105"/>
    </location>
</feature>
<proteinExistence type="predicted"/>
<keyword evidence="4" id="KW-1185">Reference proteome</keyword>
<feature type="transmembrane region" description="Helical" evidence="2">
    <location>
        <begin position="58"/>
        <end position="80"/>
    </location>
</feature>
<keyword evidence="2" id="KW-0812">Transmembrane</keyword>
<accession>A0ABN5PN33</accession>
<keyword evidence="2" id="KW-0472">Membrane</keyword>
<evidence type="ECO:0000256" key="1">
    <source>
        <dbReference type="SAM" id="MobiDB-lite"/>
    </source>
</evidence>
<evidence type="ECO:0000256" key="2">
    <source>
        <dbReference type="SAM" id="Phobius"/>
    </source>
</evidence>
<evidence type="ECO:0000313" key="3">
    <source>
        <dbReference type="EMBL" id="AYD89845.1"/>
    </source>
</evidence>
<evidence type="ECO:0000313" key="4">
    <source>
        <dbReference type="Proteomes" id="UP000273001"/>
    </source>
</evidence>
<dbReference type="RefSeq" id="WP_120204517.1">
    <property type="nucleotide sequence ID" value="NZ_CP032514.1"/>
</dbReference>
<reference evidence="3 4" key="1">
    <citation type="submission" date="2018-09" db="EMBL/GenBank/DDBJ databases">
        <authorList>
            <person name="Li J."/>
        </authorList>
    </citation>
    <scope>NUCLEOTIDE SEQUENCE [LARGE SCALE GENOMIC DNA]</scope>
    <source>
        <strain evidence="3 4">2129</strain>
    </source>
</reference>
<dbReference type="Proteomes" id="UP000273001">
    <property type="component" value="Chromosome"/>
</dbReference>
<keyword evidence="2" id="KW-1133">Transmembrane helix</keyword>
<feature type="region of interest" description="Disordered" evidence="1">
    <location>
        <begin position="1"/>
        <end position="23"/>
    </location>
</feature>
<dbReference type="EMBL" id="CP032514">
    <property type="protein sequence ID" value="AYD89845.1"/>
    <property type="molecule type" value="Genomic_DNA"/>
</dbReference>
<evidence type="ECO:0008006" key="5">
    <source>
        <dbReference type="Google" id="ProtNLM"/>
    </source>
</evidence>
<name>A0ABN5PN33_9ACTO</name>
<sequence length="435" mass="46960">MSAPSYDTPYGSDQPAGHLRVFGGGDPAGPTDVGVVPPVPGGASADLPASLVRRSSPLSLLGASLLLLVGVALEGRGFTLITYRDLVGGAILVSLGLPFLALGVVPWGRRTVFDADGIHSSTFFSHADTAWPDSRAAFTVNVSRSGRSSWVATMEVPGRRGSIRLVAPRVSADSVQEALVRGEAEVDDLWAWALARGYARETVLQLQGEPDREGRQSDSVPVDYDLLRQDSLVFRAWPRECADVTGRLLLSLLFGGYGAYLVTHPYEQSFGRGRIFMGHGALTQAFGAACLLAALGLLVGAWSRARARLVASREGLTYFNGLWSKRLEWPRYRSSIFVTALRAQARTVATVHVIGADGGGLRVPGLRWRAKDERAVLRAALQAAETIWVWGTSRGVTVEDDGYDIDPREETQFRRVATARRLEYLMSQPGGLGWG</sequence>
<feature type="transmembrane region" description="Helical" evidence="2">
    <location>
        <begin position="282"/>
        <end position="303"/>
    </location>
</feature>
<protein>
    <recommendedName>
        <fullName evidence="5">DUF2207 domain-containing protein</fullName>
    </recommendedName>
</protein>
<gene>
    <name evidence="3" type="ORF">D5R93_07025</name>
</gene>
<organism evidence="3 4">
    <name type="scientific">Actinomyces lilanjuaniae</name>
    <dbReference type="NCBI Taxonomy" id="2321394"/>
    <lineage>
        <taxon>Bacteria</taxon>
        <taxon>Bacillati</taxon>
        <taxon>Actinomycetota</taxon>
        <taxon>Actinomycetes</taxon>
        <taxon>Actinomycetales</taxon>
        <taxon>Actinomycetaceae</taxon>
        <taxon>Actinomyces</taxon>
    </lineage>
</organism>
<feature type="transmembrane region" description="Helical" evidence="2">
    <location>
        <begin position="244"/>
        <end position="262"/>
    </location>
</feature>